<dbReference type="Proteomes" id="UP000507222">
    <property type="component" value="Unassembled WGS sequence"/>
</dbReference>
<dbReference type="EMBL" id="CAEKDK010000005">
    <property type="protein sequence ID" value="CAB4280924.1"/>
    <property type="molecule type" value="Genomic_DNA"/>
</dbReference>
<dbReference type="InterPro" id="IPR056690">
    <property type="entry name" value="DUF7788"/>
</dbReference>
<dbReference type="PIRSF" id="PIRSF015417">
    <property type="entry name" value="T31B5_30_vWA"/>
    <property type="match status" value="1"/>
</dbReference>
<evidence type="ECO:0000259" key="2">
    <source>
        <dbReference type="Pfam" id="PF11443"/>
    </source>
</evidence>
<dbReference type="InterPro" id="IPR036465">
    <property type="entry name" value="vWFA_dom_sf"/>
</dbReference>
<dbReference type="Pfam" id="PF11443">
    <property type="entry name" value="DUF2828"/>
    <property type="match status" value="1"/>
</dbReference>
<sequence>MAAPTTLVGPPELQQPVTSSPPPPQLQLLYQLASVPSTTKDNYHSFGNPCHAIYFNDKTHRHLKQLLPLAWSHNPLTTLKLICSLLRFQEKELFYTAASWLFQNHPKTLACNVVPIAGALGDFKDILEVLYGILDVNAVRKRKSRSRNLWFDYEEDVIQKKVGSRADISNNTRKKMIDMARKAVEMYERDPDYQLLHERVSDLYAECLKSDIQNLKKYEKQKMENVNGPDKLNLELKLTMAAKWCPSIDSFFDRSTLLCETIARKLFPREECKKGDSVEEEEADYVSRVRERLMNEVLEPLRKVIKEGYEEKYVPSVRRGEEPRVKKYLMRVNSKKIEAGAMLPHQIIGYVNDRNFGELAEAQWKAMVEEMYSRQGKFKNCLAVCDVSGRMSWDPMNFSLGLGLLVSELSEEPWKGKVFTFSRNPQLLLIQGDDLKSKCAFMRRMDNQDWDGETDFNKVFDLILEVAVKGNLKPEQMIKRLYVFTSDQDFDDASANSWKTDYQTIQSKFKEKGYGDVVPRIVFWDMNEDEAIPVARSAEQGVARMTGYSKNLVNCFLDNDGDVSPDHVMEAAISGNYYQNLAVVD</sequence>
<dbReference type="Pfam" id="PF25043">
    <property type="entry name" value="DUF7788"/>
    <property type="match status" value="1"/>
</dbReference>
<gene>
    <name evidence="4" type="ORF">CURHAP_LOCUS33882</name>
</gene>
<dbReference type="PANTHER" id="PTHR31373:SF17">
    <property type="entry name" value="OS06G0652100 PROTEIN"/>
    <property type="match status" value="1"/>
</dbReference>
<protein>
    <recommendedName>
        <fullName evidence="6">VWFA domain-containing protein</fullName>
    </recommendedName>
</protein>
<feature type="domain" description="DUF7788" evidence="3">
    <location>
        <begin position="380"/>
        <end position="564"/>
    </location>
</feature>
<evidence type="ECO:0000256" key="1">
    <source>
        <dbReference type="SAM" id="MobiDB-lite"/>
    </source>
</evidence>
<dbReference type="PANTHER" id="PTHR31373">
    <property type="entry name" value="OS06G0652100 PROTEIN"/>
    <property type="match status" value="1"/>
</dbReference>
<evidence type="ECO:0000313" key="5">
    <source>
        <dbReference type="Proteomes" id="UP000507222"/>
    </source>
</evidence>
<dbReference type="InterPro" id="IPR011205">
    <property type="entry name" value="UCP015417_vWA"/>
</dbReference>
<organism evidence="4 5">
    <name type="scientific">Prunus armeniaca</name>
    <name type="common">Apricot</name>
    <name type="synonym">Armeniaca vulgaris</name>
    <dbReference type="NCBI Taxonomy" id="36596"/>
    <lineage>
        <taxon>Eukaryota</taxon>
        <taxon>Viridiplantae</taxon>
        <taxon>Streptophyta</taxon>
        <taxon>Embryophyta</taxon>
        <taxon>Tracheophyta</taxon>
        <taxon>Spermatophyta</taxon>
        <taxon>Magnoliopsida</taxon>
        <taxon>eudicotyledons</taxon>
        <taxon>Gunneridae</taxon>
        <taxon>Pentapetalae</taxon>
        <taxon>rosids</taxon>
        <taxon>fabids</taxon>
        <taxon>Rosales</taxon>
        <taxon>Rosaceae</taxon>
        <taxon>Amygdaloideae</taxon>
        <taxon>Amygdaleae</taxon>
        <taxon>Prunus</taxon>
    </lineage>
</organism>
<proteinExistence type="predicted"/>
<dbReference type="InterPro" id="IPR058580">
    <property type="entry name" value="DUF2828"/>
</dbReference>
<reference evidence="4 5" key="1">
    <citation type="submission" date="2020-05" db="EMBL/GenBank/DDBJ databases">
        <authorList>
            <person name="Campoy J."/>
            <person name="Schneeberger K."/>
            <person name="Spophaly S."/>
        </authorList>
    </citation>
    <scope>NUCLEOTIDE SEQUENCE [LARGE SCALE GENOMIC DNA]</scope>
    <source>
        <strain evidence="4">PruArmRojPasFocal</strain>
    </source>
</reference>
<dbReference type="AlphaFoldDB" id="A0A6J5UZT2"/>
<feature type="region of interest" description="Disordered" evidence="1">
    <location>
        <begin position="1"/>
        <end position="22"/>
    </location>
</feature>
<evidence type="ECO:0000313" key="4">
    <source>
        <dbReference type="EMBL" id="CAB4280924.1"/>
    </source>
</evidence>
<evidence type="ECO:0008006" key="6">
    <source>
        <dbReference type="Google" id="ProtNLM"/>
    </source>
</evidence>
<name>A0A6J5UZT2_PRUAR</name>
<feature type="domain" description="DUF2828" evidence="2">
    <location>
        <begin position="42"/>
        <end position="306"/>
    </location>
</feature>
<evidence type="ECO:0000259" key="3">
    <source>
        <dbReference type="Pfam" id="PF25043"/>
    </source>
</evidence>
<dbReference type="SUPFAM" id="SSF53300">
    <property type="entry name" value="vWA-like"/>
    <property type="match status" value="1"/>
</dbReference>
<accession>A0A6J5UZT2</accession>